<evidence type="ECO:0000313" key="2">
    <source>
        <dbReference type="Proteomes" id="UP000593562"/>
    </source>
</evidence>
<evidence type="ECO:0000313" key="1">
    <source>
        <dbReference type="EMBL" id="KAF5743321.1"/>
    </source>
</evidence>
<name>A0A7J7DAK1_TRIWF</name>
<dbReference type="InParanoid" id="A0A7J7DAK1"/>
<organism evidence="1 2">
    <name type="scientific">Tripterygium wilfordii</name>
    <name type="common">Thunder God vine</name>
    <dbReference type="NCBI Taxonomy" id="458696"/>
    <lineage>
        <taxon>Eukaryota</taxon>
        <taxon>Viridiplantae</taxon>
        <taxon>Streptophyta</taxon>
        <taxon>Embryophyta</taxon>
        <taxon>Tracheophyta</taxon>
        <taxon>Spermatophyta</taxon>
        <taxon>Magnoliopsida</taxon>
        <taxon>eudicotyledons</taxon>
        <taxon>Gunneridae</taxon>
        <taxon>Pentapetalae</taxon>
        <taxon>rosids</taxon>
        <taxon>fabids</taxon>
        <taxon>Celastrales</taxon>
        <taxon>Celastraceae</taxon>
        <taxon>Tripterygium</taxon>
    </lineage>
</organism>
<keyword evidence="2" id="KW-1185">Reference proteome</keyword>
<gene>
    <name evidence="1" type="ORF">HS088_TW09G01388</name>
</gene>
<dbReference type="EMBL" id="JAAARO010000009">
    <property type="protein sequence ID" value="KAF5743321.1"/>
    <property type="molecule type" value="Genomic_DNA"/>
</dbReference>
<protein>
    <submittedName>
        <fullName evidence="1">Uncharacterized protein</fullName>
    </submittedName>
</protein>
<accession>A0A7J7DAK1</accession>
<proteinExistence type="predicted"/>
<reference evidence="1 2" key="1">
    <citation type="journal article" date="2020" name="Nat. Commun.">
        <title>Genome of Tripterygium wilfordii and identification of cytochrome P450 involved in triptolide biosynthesis.</title>
        <authorList>
            <person name="Tu L."/>
            <person name="Su P."/>
            <person name="Zhang Z."/>
            <person name="Gao L."/>
            <person name="Wang J."/>
            <person name="Hu T."/>
            <person name="Zhou J."/>
            <person name="Zhang Y."/>
            <person name="Zhao Y."/>
            <person name="Liu Y."/>
            <person name="Song Y."/>
            <person name="Tong Y."/>
            <person name="Lu Y."/>
            <person name="Yang J."/>
            <person name="Xu C."/>
            <person name="Jia M."/>
            <person name="Peters R.J."/>
            <person name="Huang L."/>
            <person name="Gao W."/>
        </authorList>
    </citation>
    <scope>NUCLEOTIDE SEQUENCE [LARGE SCALE GENOMIC DNA]</scope>
    <source>
        <strain evidence="2">cv. XIE 37</strain>
        <tissue evidence="1">Leaf</tissue>
    </source>
</reference>
<comment type="caution">
    <text evidence="1">The sequence shown here is derived from an EMBL/GenBank/DDBJ whole genome shotgun (WGS) entry which is preliminary data.</text>
</comment>
<dbReference type="Proteomes" id="UP000593562">
    <property type="component" value="Unassembled WGS sequence"/>
</dbReference>
<dbReference type="AlphaFoldDB" id="A0A7J7DAK1"/>
<sequence>METEGYKALASSGGYKAVSGMTEILIHERQISKGWIAYSWWTDRYPSMTEAAEGGLDEVILAWGFESA</sequence>